<evidence type="ECO:0000256" key="5">
    <source>
        <dbReference type="ARBA" id="ARBA00023242"/>
    </source>
</evidence>
<dbReference type="InterPro" id="IPR045843">
    <property type="entry name" value="IND-like"/>
</dbReference>
<dbReference type="GO" id="GO:0005634">
    <property type="term" value="C:nucleus"/>
    <property type="evidence" value="ECO:0007669"/>
    <property type="project" value="UniProtKB-SubCell"/>
</dbReference>
<feature type="domain" description="BHLH" evidence="6">
    <location>
        <begin position="202"/>
        <end position="251"/>
    </location>
</feature>
<evidence type="ECO:0000313" key="7">
    <source>
        <dbReference type="EMBL" id="KAF3972842.1"/>
    </source>
</evidence>
<sequence>MRVVILCVSDQRPLGSKLCIKVFQYEVLICKHRFHSLKMRNALLQPMSSQLHRFGINQVQAPNLDVSMAMPMDSEVNVHGSGFCDNRLLGNESFTVPFGSLINYSYQSGYQSGGTSIGTDIPQQLMLLSQKPSIPQFEEDLQAMPNARKRPIEVNDLLPKTGTDILDNMMELKEWKRNKRNKTTTTEKQEQWQHEVRRAPMQIQEQRLHVPGRRSQKLSDKITALQKLVSPYGKTDTASVLQEASLYIKLLHEQIQNLFQLLSSSYKSSSQQPQEIGEQLDLRSKGLCLVPVSITQRVKMESPFDHDALCWKPITQSYRNV</sequence>
<protein>
    <recommendedName>
        <fullName evidence="6">BHLH domain-containing protein</fullName>
    </recommendedName>
</protein>
<name>A0A8J4RVA9_9ROSI</name>
<dbReference type="PROSITE" id="PS50888">
    <property type="entry name" value="BHLH"/>
    <property type="match status" value="1"/>
</dbReference>
<dbReference type="Gene3D" id="4.10.280.10">
    <property type="entry name" value="Helix-loop-helix DNA-binding domain"/>
    <property type="match status" value="1"/>
</dbReference>
<evidence type="ECO:0000259" key="6">
    <source>
        <dbReference type="PROSITE" id="PS50888"/>
    </source>
</evidence>
<dbReference type="GO" id="GO:0000981">
    <property type="term" value="F:DNA-binding transcription factor activity, RNA polymerase II-specific"/>
    <property type="evidence" value="ECO:0007669"/>
    <property type="project" value="TreeGrafter"/>
</dbReference>
<dbReference type="GO" id="GO:0046983">
    <property type="term" value="F:protein dimerization activity"/>
    <property type="evidence" value="ECO:0007669"/>
    <property type="project" value="InterPro"/>
</dbReference>
<dbReference type="PANTHER" id="PTHR16223:SF138">
    <property type="entry name" value="TRANSCRIPTION FACTOR BHLH103-LIKE"/>
    <property type="match status" value="1"/>
</dbReference>
<dbReference type="AlphaFoldDB" id="A0A8J4RVA9"/>
<dbReference type="InterPro" id="IPR011598">
    <property type="entry name" value="bHLH_dom"/>
</dbReference>
<keyword evidence="4" id="KW-0804">Transcription</keyword>
<evidence type="ECO:0000256" key="1">
    <source>
        <dbReference type="ARBA" id="ARBA00004123"/>
    </source>
</evidence>
<dbReference type="Proteomes" id="UP000737018">
    <property type="component" value="Unassembled WGS sequence"/>
</dbReference>
<keyword evidence="5" id="KW-0539">Nucleus</keyword>
<keyword evidence="8" id="KW-1185">Reference proteome</keyword>
<dbReference type="GO" id="GO:0000978">
    <property type="term" value="F:RNA polymerase II cis-regulatory region sequence-specific DNA binding"/>
    <property type="evidence" value="ECO:0007669"/>
    <property type="project" value="TreeGrafter"/>
</dbReference>
<dbReference type="InterPro" id="IPR045239">
    <property type="entry name" value="bHLH95_bHLH"/>
</dbReference>
<gene>
    <name evidence="7" type="ORF">CMV_003681</name>
</gene>
<keyword evidence="2" id="KW-0805">Transcription regulation</keyword>
<evidence type="ECO:0000313" key="8">
    <source>
        <dbReference type="Proteomes" id="UP000737018"/>
    </source>
</evidence>
<evidence type="ECO:0000256" key="2">
    <source>
        <dbReference type="ARBA" id="ARBA00023015"/>
    </source>
</evidence>
<keyword evidence="3" id="KW-0238">DNA-binding</keyword>
<comment type="caution">
    <text evidence="7">The sequence shown here is derived from an EMBL/GenBank/DDBJ whole genome shotgun (WGS) entry which is preliminary data.</text>
</comment>
<accession>A0A8J4RVA9</accession>
<dbReference type="OrthoDB" id="1870356at2759"/>
<comment type="subcellular location">
    <subcellularLocation>
        <location evidence="1">Nucleus</location>
    </subcellularLocation>
</comment>
<dbReference type="InterPro" id="IPR036638">
    <property type="entry name" value="HLH_DNA-bd_sf"/>
</dbReference>
<reference evidence="7" key="1">
    <citation type="submission" date="2020-03" db="EMBL/GenBank/DDBJ databases">
        <title>Castanea mollissima Vanexum genome sequencing.</title>
        <authorList>
            <person name="Staton M."/>
        </authorList>
    </citation>
    <scope>NUCLEOTIDE SEQUENCE</scope>
    <source>
        <tissue evidence="7">Leaf</tissue>
    </source>
</reference>
<dbReference type="CDD" id="cd11393">
    <property type="entry name" value="bHLH_AtbHLH_like"/>
    <property type="match status" value="1"/>
</dbReference>
<evidence type="ECO:0000256" key="3">
    <source>
        <dbReference type="ARBA" id="ARBA00023125"/>
    </source>
</evidence>
<proteinExistence type="predicted"/>
<dbReference type="SUPFAM" id="SSF47459">
    <property type="entry name" value="HLH, helix-loop-helix DNA-binding domain"/>
    <property type="match status" value="1"/>
</dbReference>
<dbReference type="EMBL" id="JRKL02000299">
    <property type="protein sequence ID" value="KAF3972842.1"/>
    <property type="molecule type" value="Genomic_DNA"/>
</dbReference>
<dbReference type="PANTHER" id="PTHR16223">
    <property type="entry name" value="TRANSCRIPTION FACTOR BHLH83-RELATED"/>
    <property type="match status" value="1"/>
</dbReference>
<organism evidence="7 8">
    <name type="scientific">Castanea mollissima</name>
    <name type="common">Chinese chestnut</name>
    <dbReference type="NCBI Taxonomy" id="60419"/>
    <lineage>
        <taxon>Eukaryota</taxon>
        <taxon>Viridiplantae</taxon>
        <taxon>Streptophyta</taxon>
        <taxon>Embryophyta</taxon>
        <taxon>Tracheophyta</taxon>
        <taxon>Spermatophyta</taxon>
        <taxon>Magnoliopsida</taxon>
        <taxon>eudicotyledons</taxon>
        <taxon>Gunneridae</taxon>
        <taxon>Pentapetalae</taxon>
        <taxon>rosids</taxon>
        <taxon>fabids</taxon>
        <taxon>Fagales</taxon>
        <taxon>Fagaceae</taxon>
        <taxon>Castanea</taxon>
    </lineage>
</organism>
<evidence type="ECO:0000256" key="4">
    <source>
        <dbReference type="ARBA" id="ARBA00023163"/>
    </source>
</evidence>